<feature type="region of interest" description="Disordered" evidence="1">
    <location>
        <begin position="204"/>
        <end position="229"/>
    </location>
</feature>
<proteinExistence type="predicted"/>
<evidence type="ECO:0000313" key="3">
    <source>
        <dbReference type="Proteomes" id="UP000053424"/>
    </source>
</evidence>
<reference evidence="3" key="2">
    <citation type="submission" date="2015-01" db="EMBL/GenBank/DDBJ databases">
        <title>Evolutionary Origins and Diversification of the Mycorrhizal Mutualists.</title>
        <authorList>
            <consortium name="DOE Joint Genome Institute"/>
            <consortium name="Mycorrhizal Genomics Consortium"/>
            <person name="Kohler A."/>
            <person name="Kuo A."/>
            <person name="Nagy L.G."/>
            <person name="Floudas D."/>
            <person name="Copeland A."/>
            <person name="Barry K.W."/>
            <person name="Cichocki N."/>
            <person name="Veneault-Fourrey C."/>
            <person name="LaButti K."/>
            <person name="Lindquist E.A."/>
            <person name="Lipzen A."/>
            <person name="Lundell T."/>
            <person name="Morin E."/>
            <person name="Murat C."/>
            <person name="Riley R."/>
            <person name="Ohm R."/>
            <person name="Sun H."/>
            <person name="Tunlid A."/>
            <person name="Henrissat B."/>
            <person name="Grigoriev I.V."/>
            <person name="Hibbett D.S."/>
            <person name="Martin F."/>
        </authorList>
    </citation>
    <scope>NUCLEOTIDE SEQUENCE [LARGE SCALE GENOMIC DNA]</scope>
    <source>
        <strain evidence="3">h7</strain>
    </source>
</reference>
<organism evidence="2 3">
    <name type="scientific">Hebeloma cylindrosporum</name>
    <dbReference type="NCBI Taxonomy" id="76867"/>
    <lineage>
        <taxon>Eukaryota</taxon>
        <taxon>Fungi</taxon>
        <taxon>Dikarya</taxon>
        <taxon>Basidiomycota</taxon>
        <taxon>Agaricomycotina</taxon>
        <taxon>Agaricomycetes</taxon>
        <taxon>Agaricomycetidae</taxon>
        <taxon>Agaricales</taxon>
        <taxon>Agaricineae</taxon>
        <taxon>Hymenogastraceae</taxon>
        <taxon>Hebeloma</taxon>
    </lineage>
</organism>
<name>A0A0C2YAK4_HEBCY</name>
<keyword evidence="3" id="KW-1185">Reference proteome</keyword>
<dbReference type="STRING" id="686832.A0A0C2YAK4"/>
<dbReference type="AlphaFoldDB" id="A0A0C2YAK4"/>
<sequence length="294" mass="31903">PPPPHISISQPASTALNSSTPNELEYDLRESAACSSIIINITDLFGTGINPTAKSHVLWVLLKAQYRRVSERAKNMRENKIANCVFKDSGKVAGENGHIEEMQSLRRSANEAGAKINDSRFITKLLDSFPKSWDSVVSPMYEEKDLNKVIMSLTGHAERIAICEVREGKTRGDGADSVKALTAMETSTTIEALEARIVALQAEVRSSRSSPNSTNRGGSSRGSTNPDKQHLRCANPLCGKVGHLILDCFETGEGKAGIYPPWWRGKHTAKPIAANTASVIDFPGGHYALSAFID</sequence>
<dbReference type="HOGENOM" id="CLU_068271_0_0_1"/>
<feature type="non-terminal residue" evidence="2">
    <location>
        <position position="1"/>
    </location>
</feature>
<dbReference type="OrthoDB" id="3035098at2759"/>
<dbReference type="Proteomes" id="UP000053424">
    <property type="component" value="Unassembled WGS sequence"/>
</dbReference>
<gene>
    <name evidence="2" type="ORF">M413DRAFT_45259</name>
</gene>
<dbReference type="EMBL" id="KN831770">
    <property type="protein sequence ID" value="KIM46873.1"/>
    <property type="molecule type" value="Genomic_DNA"/>
</dbReference>
<evidence type="ECO:0000256" key="1">
    <source>
        <dbReference type="SAM" id="MobiDB-lite"/>
    </source>
</evidence>
<feature type="non-terminal residue" evidence="2">
    <location>
        <position position="294"/>
    </location>
</feature>
<protein>
    <submittedName>
        <fullName evidence="2">Uncharacterized protein</fullName>
    </submittedName>
</protein>
<accession>A0A0C2YAK4</accession>
<feature type="compositionally biased region" description="Low complexity" evidence="1">
    <location>
        <begin position="207"/>
        <end position="226"/>
    </location>
</feature>
<reference evidence="2 3" key="1">
    <citation type="submission" date="2014-04" db="EMBL/GenBank/DDBJ databases">
        <authorList>
            <consortium name="DOE Joint Genome Institute"/>
            <person name="Kuo A."/>
            <person name="Gay G."/>
            <person name="Dore J."/>
            <person name="Kohler A."/>
            <person name="Nagy L.G."/>
            <person name="Floudas D."/>
            <person name="Copeland A."/>
            <person name="Barry K.W."/>
            <person name="Cichocki N."/>
            <person name="Veneault-Fourrey C."/>
            <person name="LaButti K."/>
            <person name="Lindquist E.A."/>
            <person name="Lipzen A."/>
            <person name="Lundell T."/>
            <person name="Morin E."/>
            <person name="Murat C."/>
            <person name="Sun H."/>
            <person name="Tunlid A."/>
            <person name="Henrissat B."/>
            <person name="Grigoriev I.V."/>
            <person name="Hibbett D.S."/>
            <person name="Martin F."/>
            <person name="Nordberg H.P."/>
            <person name="Cantor M.N."/>
            <person name="Hua S.X."/>
        </authorList>
    </citation>
    <scope>NUCLEOTIDE SEQUENCE [LARGE SCALE GENOMIC DNA]</scope>
    <source>
        <strain evidence="3">h7</strain>
    </source>
</reference>
<evidence type="ECO:0000313" key="2">
    <source>
        <dbReference type="EMBL" id="KIM46873.1"/>
    </source>
</evidence>
<dbReference type="Pfam" id="PF14223">
    <property type="entry name" value="Retrotran_gag_2"/>
    <property type="match status" value="1"/>
</dbReference>